<sequence>MTGVNAISPRLQMIVNQKKKNLNRLEDQASKNCMRFNKDKCEVLHLGWNNPKYPYRLSHPAENDLGFLVNSKLSMCQKYVLAAKTVNSILGYISKRKVTKIRGCDDSTPFNTCQATPGILCPVLIPRFQRDNKKKGKGTAESHQDNQTVGELGM</sequence>
<dbReference type="EMBL" id="BAAFJT010000012">
    <property type="protein sequence ID" value="GAB0194849.1"/>
    <property type="molecule type" value="Genomic_DNA"/>
</dbReference>
<feature type="region of interest" description="Disordered" evidence="1">
    <location>
        <begin position="132"/>
        <end position="154"/>
    </location>
</feature>
<protein>
    <submittedName>
        <fullName evidence="2">Mitochondrial enolase superfamily member 1</fullName>
    </submittedName>
</protein>
<dbReference type="PANTHER" id="PTHR33332">
    <property type="entry name" value="REVERSE TRANSCRIPTASE DOMAIN-CONTAINING PROTEIN"/>
    <property type="match status" value="1"/>
</dbReference>
<reference evidence="2 3" key="1">
    <citation type="submission" date="2024-06" db="EMBL/GenBank/DDBJ databases">
        <title>The draft genome of Grus japonensis, version 3.</title>
        <authorList>
            <person name="Nabeshima K."/>
            <person name="Suzuki S."/>
            <person name="Onuma M."/>
        </authorList>
    </citation>
    <scope>NUCLEOTIDE SEQUENCE [LARGE SCALE GENOMIC DNA]</scope>
    <source>
        <strain evidence="2 3">451A</strain>
    </source>
</reference>
<comment type="caution">
    <text evidence="2">The sequence shown here is derived from an EMBL/GenBank/DDBJ whole genome shotgun (WGS) entry which is preliminary data.</text>
</comment>
<evidence type="ECO:0000313" key="2">
    <source>
        <dbReference type="EMBL" id="GAB0194849.1"/>
    </source>
</evidence>
<feature type="compositionally biased region" description="Polar residues" evidence="1">
    <location>
        <begin position="145"/>
        <end position="154"/>
    </location>
</feature>
<keyword evidence="3" id="KW-1185">Reference proteome</keyword>
<evidence type="ECO:0000313" key="3">
    <source>
        <dbReference type="Proteomes" id="UP001623348"/>
    </source>
</evidence>
<dbReference type="Proteomes" id="UP001623348">
    <property type="component" value="Unassembled WGS sequence"/>
</dbReference>
<evidence type="ECO:0000256" key="1">
    <source>
        <dbReference type="SAM" id="MobiDB-lite"/>
    </source>
</evidence>
<proteinExistence type="predicted"/>
<name>A0ABC9XB29_GRUJA</name>
<organism evidence="2 3">
    <name type="scientific">Grus japonensis</name>
    <name type="common">Japanese crane</name>
    <name type="synonym">Red-crowned crane</name>
    <dbReference type="NCBI Taxonomy" id="30415"/>
    <lineage>
        <taxon>Eukaryota</taxon>
        <taxon>Metazoa</taxon>
        <taxon>Chordata</taxon>
        <taxon>Craniata</taxon>
        <taxon>Vertebrata</taxon>
        <taxon>Euteleostomi</taxon>
        <taxon>Archelosauria</taxon>
        <taxon>Archosauria</taxon>
        <taxon>Dinosauria</taxon>
        <taxon>Saurischia</taxon>
        <taxon>Theropoda</taxon>
        <taxon>Coelurosauria</taxon>
        <taxon>Aves</taxon>
        <taxon>Neognathae</taxon>
        <taxon>Neoaves</taxon>
        <taxon>Gruiformes</taxon>
        <taxon>Gruidae</taxon>
        <taxon>Grus</taxon>
    </lineage>
</organism>
<dbReference type="AlphaFoldDB" id="A0ABC9XB29"/>
<gene>
    <name evidence="2" type="ORF">GRJ2_001950200</name>
</gene>
<accession>A0ABC9XB29</accession>